<dbReference type="CDD" id="cd00130">
    <property type="entry name" value="PAS"/>
    <property type="match status" value="1"/>
</dbReference>
<evidence type="ECO:0000259" key="8">
    <source>
        <dbReference type="PROSITE" id="PS50887"/>
    </source>
</evidence>
<dbReference type="Pfam" id="PF13426">
    <property type="entry name" value="PAS_9"/>
    <property type="match status" value="1"/>
</dbReference>
<dbReference type="Gene3D" id="3.30.450.20">
    <property type="entry name" value="PAS domain"/>
    <property type="match status" value="1"/>
</dbReference>
<dbReference type="Pfam" id="PF00990">
    <property type="entry name" value="GGDEF"/>
    <property type="match status" value="1"/>
</dbReference>
<dbReference type="SUPFAM" id="SSF55073">
    <property type="entry name" value="Nucleotide cyclase"/>
    <property type="match status" value="1"/>
</dbReference>
<dbReference type="Gene3D" id="3.40.50.2300">
    <property type="match status" value="1"/>
</dbReference>
<dbReference type="SUPFAM" id="SSF52172">
    <property type="entry name" value="CheY-like"/>
    <property type="match status" value="1"/>
</dbReference>
<keyword evidence="3" id="KW-0597">Phosphoprotein</keyword>
<dbReference type="InterPro" id="IPR035965">
    <property type="entry name" value="PAS-like_dom_sf"/>
</dbReference>
<dbReference type="FunFam" id="3.20.20.450:FF:000001">
    <property type="entry name" value="Cyclic di-GMP phosphodiesterase yahA"/>
    <property type="match status" value="1"/>
</dbReference>
<dbReference type="SUPFAM" id="SSF55785">
    <property type="entry name" value="PYP-like sensor domain (PAS domain)"/>
    <property type="match status" value="1"/>
</dbReference>
<dbReference type="SUPFAM" id="SSF141868">
    <property type="entry name" value="EAL domain-like"/>
    <property type="match status" value="1"/>
</dbReference>
<dbReference type="PANTHER" id="PTHR44757:SF2">
    <property type="entry name" value="BIOFILM ARCHITECTURE MAINTENANCE PROTEIN MBAA"/>
    <property type="match status" value="1"/>
</dbReference>
<dbReference type="InterPro" id="IPR001610">
    <property type="entry name" value="PAC"/>
</dbReference>
<accession>A0A4Z0WDK9</accession>
<protein>
    <recommendedName>
        <fullName evidence="1">cyclic-guanylate-specific phosphodiesterase</fullName>
        <ecNumber evidence="1">3.1.4.52</ecNumber>
    </recommendedName>
</protein>
<comment type="caution">
    <text evidence="9">The sequence shown here is derived from an EMBL/GenBank/DDBJ whole genome shotgun (WGS) entry which is preliminary data.</text>
</comment>
<feature type="domain" description="Response regulatory" evidence="4">
    <location>
        <begin position="602"/>
        <end position="717"/>
    </location>
</feature>
<proteinExistence type="predicted"/>
<dbReference type="InterPro" id="IPR035919">
    <property type="entry name" value="EAL_sf"/>
</dbReference>
<organism evidence="9 10">
    <name type="scientific">Natronospirillum operosum</name>
    <dbReference type="NCBI Taxonomy" id="2759953"/>
    <lineage>
        <taxon>Bacteria</taxon>
        <taxon>Pseudomonadati</taxon>
        <taxon>Pseudomonadota</taxon>
        <taxon>Gammaproteobacteria</taxon>
        <taxon>Oceanospirillales</taxon>
        <taxon>Natronospirillaceae</taxon>
        <taxon>Natronospirillum</taxon>
    </lineage>
</organism>
<dbReference type="PROSITE" id="PS50887">
    <property type="entry name" value="GGDEF"/>
    <property type="match status" value="1"/>
</dbReference>
<sequence>MGTKKRIQASKHSATGKFALPQSVKARMQLYEGALNATSTAVCIALADAEQDDPIIYVNPAFESITGYNREQVLGRNCRFLQGNDRDQPSLDLVRKALREHCSCRAVLRNYRQNGDLFWNRIYISPIRTEAETISHFIAVCEDITLQKVAETRASVARSEAQFRATHDTLTGLPNRYLLRDRLQTALDNAHRTAEPLAVVDIHIDRFSAINAELGYVIGDQILLALAERLRQHLGAATTLGRQGGDEFLLVAPGVPDETALSAWCLTLNELIMKRLAVKPDLRLSASIGAHLVTNAELTADEVLRRVEQAAERAKREGRNSHTLYHPDIDSQPDYQLVLRSEIFDAIQEGQFLLHYQPQMSCRTQQILGVEALARWRHPKRGLLAPQDFIQIAEDSGHIVALGEWVLRTACNQLREWVRLGLNPGSVAVNVSATQLSRESFTDSVHQALEDSGLRPDLLELELTESIMFSDASVTLDKLNALKKLGVRLSIDDFGTGYSSLSYLKKLPIDRLKIDKSFISGLPDDQHDSAIVRTIIAMARNLNLEVVAEGVETLPQLNFLSRHFCDQAQGYYFSPPIAAEGIYALLLEKQQKRAGGKDDQPTLLLVDDEDNVLSALQRLFRHEPLRILTAGSAEEATVILAEETVEVILTDHAMPGSSGIELLRHVESQQPDIVRLLLTGYSNPALIASGIDDIAVYKCLTKPWRDDELLDTVRQAFQLHQDKSDP</sequence>
<dbReference type="InterPro" id="IPR043128">
    <property type="entry name" value="Rev_trsase/Diguanyl_cyclase"/>
</dbReference>
<dbReference type="GO" id="GO:0000160">
    <property type="term" value="P:phosphorelay signal transduction system"/>
    <property type="evidence" value="ECO:0007669"/>
    <property type="project" value="InterPro"/>
</dbReference>
<dbReference type="Pfam" id="PF00563">
    <property type="entry name" value="EAL"/>
    <property type="match status" value="1"/>
</dbReference>
<dbReference type="CDD" id="cd17569">
    <property type="entry name" value="REC_HupR-like"/>
    <property type="match status" value="1"/>
</dbReference>
<evidence type="ECO:0000259" key="7">
    <source>
        <dbReference type="PROSITE" id="PS50883"/>
    </source>
</evidence>
<dbReference type="GO" id="GO:0071111">
    <property type="term" value="F:cyclic-guanylate-specific phosphodiesterase activity"/>
    <property type="evidence" value="ECO:0007669"/>
    <property type="project" value="UniProtKB-EC"/>
</dbReference>
<dbReference type="SMART" id="SM00091">
    <property type="entry name" value="PAS"/>
    <property type="match status" value="1"/>
</dbReference>
<evidence type="ECO:0000313" key="10">
    <source>
        <dbReference type="Proteomes" id="UP000297475"/>
    </source>
</evidence>
<dbReference type="NCBIfam" id="TIGR00254">
    <property type="entry name" value="GGDEF"/>
    <property type="match status" value="1"/>
</dbReference>
<evidence type="ECO:0000259" key="4">
    <source>
        <dbReference type="PROSITE" id="PS50110"/>
    </source>
</evidence>
<dbReference type="CDD" id="cd01948">
    <property type="entry name" value="EAL"/>
    <property type="match status" value="1"/>
</dbReference>
<dbReference type="InterPro" id="IPR029787">
    <property type="entry name" value="Nucleotide_cyclase"/>
</dbReference>
<dbReference type="InterPro" id="IPR011006">
    <property type="entry name" value="CheY-like_superfamily"/>
</dbReference>
<evidence type="ECO:0000256" key="1">
    <source>
        <dbReference type="ARBA" id="ARBA00012282"/>
    </source>
</evidence>
<dbReference type="Proteomes" id="UP000297475">
    <property type="component" value="Unassembled WGS sequence"/>
</dbReference>
<dbReference type="NCBIfam" id="TIGR00229">
    <property type="entry name" value="sensory_box"/>
    <property type="match status" value="1"/>
</dbReference>
<dbReference type="PROSITE" id="PS50112">
    <property type="entry name" value="PAS"/>
    <property type="match status" value="1"/>
</dbReference>
<dbReference type="PROSITE" id="PS50113">
    <property type="entry name" value="PAC"/>
    <property type="match status" value="1"/>
</dbReference>
<dbReference type="PANTHER" id="PTHR44757">
    <property type="entry name" value="DIGUANYLATE CYCLASE DGCP"/>
    <property type="match status" value="1"/>
</dbReference>
<dbReference type="SMART" id="SM00052">
    <property type="entry name" value="EAL"/>
    <property type="match status" value="1"/>
</dbReference>
<dbReference type="SMART" id="SM00448">
    <property type="entry name" value="REC"/>
    <property type="match status" value="1"/>
</dbReference>
<dbReference type="Gene3D" id="3.20.20.450">
    <property type="entry name" value="EAL domain"/>
    <property type="match status" value="1"/>
</dbReference>
<evidence type="ECO:0000313" key="9">
    <source>
        <dbReference type="EMBL" id="TGG93236.1"/>
    </source>
</evidence>
<reference evidence="9 10" key="1">
    <citation type="submission" date="2019-04" db="EMBL/GenBank/DDBJ databases">
        <title>Natronospirillum operosus gen. nov., sp. nov., a haloalkaliphilic satellite isolated from decaying biomass of laboratory culture of cyanobacterium Geitlerinema sp. and proposal of Natronospirillaceae fam. nov. and Saccharospirillaceae fam. nov.</title>
        <authorList>
            <person name="Kevbrin V."/>
            <person name="Boltyanskaya Y."/>
            <person name="Koziaeva V."/>
            <person name="Grouzdev D.S."/>
            <person name="Park M."/>
            <person name="Cho J."/>
        </authorList>
    </citation>
    <scope>NUCLEOTIDE SEQUENCE [LARGE SCALE GENOMIC DNA]</scope>
    <source>
        <strain evidence="9 10">G-116</strain>
    </source>
</reference>
<evidence type="ECO:0000259" key="6">
    <source>
        <dbReference type="PROSITE" id="PS50113"/>
    </source>
</evidence>
<dbReference type="PROSITE" id="PS50883">
    <property type="entry name" value="EAL"/>
    <property type="match status" value="1"/>
</dbReference>
<dbReference type="InterPro" id="IPR052155">
    <property type="entry name" value="Biofilm_reg_signaling"/>
</dbReference>
<name>A0A4Z0WDK9_9GAMM</name>
<gene>
    <name evidence="9" type="ORF">E4656_09250</name>
</gene>
<feature type="domain" description="EAL" evidence="7">
    <location>
        <begin position="336"/>
        <end position="590"/>
    </location>
</feature>
<dbReference type="InterPro" id="IPR001789">
    <property type="entry name" value="Sig_transdc_resp-reg_receiver"/>
</dbReference>
<dbReference type="PROSITE" id="PS50110">
    <property type="entry name" value="RESPONSE_REGULATORY"/>
    <property type="match status" value="1"/>
</dbReference>
<dbReference type="AlphaFoldDB" id="A0A4Z0WDK9"/>
<dbReference type="OrthoDB" id="8416215at2"/>
<feature type="domain" description="PAS" evidence="5">
    <location>
        <begin position="44"/>
        <end position="101"/>
    </location>
</feature>
<dbReference type="SMART" id="SM00086">
    <property type="entry name" value="PAC"/>
    <property type="match status" value="1"/>
</dbReference>
<dbReference type="InterPro" id="IPR000700">
    <property type="entry name" value="PAS-assoc_C"/>
</dbReference>
<feature type="domain" description="GGDEF" evidence="8">
    <location>
        <begin position="195"/>
        <end position="327"/>
    </location>
</feature>
<dbReference type="Pfam" id="PF00072">
    <property type="entry name" value="Response_reg"/>
    <property type="match status" value="1"/>
</dbReference>
<dbReference type="Gene3D" id="3.30.70.270">
    <property type="match status" value="1"/>
</dbReference>
<dbReference type="SMART" id="SM00267">
    <property type="entry name" value="GGDEF"/>
    <property type="match status" value="1"/>
</dbReference>
<evidence type="ECO:0000259" key="5">
    <source>
        <dbReference type="PROSITE" id="PS50112"/>
    </source>
</evidence>
<keyword evidence="10" id="KW-1185">Reference proteome</keyword>
<dbReference type="InterPro" id="IPR001633">
    <property type="entry name" value="EAL_dom"/>
</dbReference>
<dbReference type="EMBL" id="SRMF01000003">
    <property type="protein sequence ID" value="TGG93236.1"/>
    <property type="molecule type" value="Genomic_DNA"/>
</dbReference>
<feature type="modified residue" description="4-aspartylphosphate" evidence="3">
    <location>
        <position position="651"/>
    </location>
</feature>
<dbReference type="InterPro" id="IPR000160">
    <property type="entry name" value="GGDEF_dom"/>
</dbReference>
<keyword evidence="2" id="KW-0973">c-di-GMP</keyword>
<dbReference type="InterPro" id="IPR000014">
    <property type="entry name" value="PAS"/>
</dbReference>
<evidence type="ECO:0000256" key="2">
    <source>
        <dbReference type="ARBA" id="ARBA00022636"/>
    </source>
</evidence>
<dbReference type="EC" id="3.1.4.52" evidence="1"/>
<dbReference type="CDD" id="cd01949">
    <property type="entry name" value="GGDEF"/>
    <property type="match status" value="1"/>
</dbReference>
<feature type="domain" description="PAC" evidence="6">
    <location>
        <begin position="104"/>
        <end position="156"/>
    </location>
</feature>
<evidence type="ECO:0000256" key="3">
    <source>
        <dbReference type="PROSITE-ProRule" id="PRU00169"/>
    </source>
</evidence>
<dbReference type="RefSeq" id="WP_135482946.1">
    <property type="nucleotide sequence ID" value="NZ_SRMF01000003.1"/>
</dbReference>